<dbReference type="EMBL" id="JH000410">
    <property type="protein sequence ID" value="EGW04161.1"/>
    <property type="molecule type" value="Genomic_DNA"/>
</dbReference>
<dbReference type="AlphaFoldDB" id="G3HIU0"/>
<dbReference type="InParanoid" id="G3HIU0"/>
<sequence>MNCHLLGTGEWHQSLQVAQTKCASYTNASQVVPWALGNFIQVQGLLGVILHINHMVNCASSRYLTAS</sequence>
<evidence type="ECO:0000313" key="1">
    <source>
        <dbReference type="EMBL" id="EGW04161.1"/>
    </source>
</evidence>
<accession>G3HIU0</accession>
<dbReference type="Proteomes" id="UP000001075">
    <property type="component" value="Unassembled WGS sequence"/>
</dbReference>
<proteinExistence type="predicted"/>
<reference evidence="2" key="1">
    <citation type="journal article" date="2011" name="Nat. Biotechnol.">
        <title>The genomic sequence of the Chinese hamster ovary (CHO)-K1 cell line.</title>
        <authorList>
            <person name="Xu X."/>
            <person name="Nagarajan H."/>
            <person name="Lewis N.E."/>
            <person name="Pan S."/>
            <person name="Cai Z."/>
            <person name="Liu X."/>
            <person name="Chen W."/>
            <person name="Xie M."/>
            <person name="Wang W."/>
            <person name="Hammond S."/>
            <person name="Andersen M.R."/>
            <person name="Neff N."/>
            <person name="Passarelli B."/>
            <person name="Koh W."/>
            <person name="Fan H.C."/>
            <person name="Wang J."/>
            <person name="Gui Y."/>
            <person name="Lee K.H."/>
            <person name="Betenbaugh M.J."/>
            <person name="Quake S.R."/>
            <person name="Famili I."/>
            <person name="Palsson B.O."/>
            <person name="Wang J."/>
        </authorList>
    </citation>
    <scope>NUCLEOTIDE SEQUENCE [LARGE SCALE GENOMIC DNA]</scope>
    <source>
        <strain evidence="2">CHO K1 cell line</strain>
    </source>
</reference>
<organism evidence="1 2">
    <name type="scientific">Cricetulus griseus</name>
    <name type="common">Chinese hamster</name>
    <name type="synonym">Cricetulus barabensis griseus</name>
    <dbReference type="NCBI Taxonomy" id="10029"/>
    <lineage>
        <taxon>Eukaryota</taxon>
        <taxon>Metazoa</taxon>
        <taxon>Chordata</taxon>
        <taxon>Craniata</taxon>
        <taxon>Vertebrata</taxon>
        <taxon>Euteleostomi</taxon>
        <taxon>Mammalia</taxon>
        <taxon>Eutheria</taxon>
        <taxon>Euarchontoglires</taxon>
        <taxon>Glires</taxon>
        <taxon>Rodentia</taxon>
        <taxon>Myomorpha</taxon>
        <taxon>Muroidea</taxon>
        <taxon>Cricetidae</taxon>
        <taxon>Cricetinae</taxon>
        <taxon>Cricetulus</taxon>
    </lineage>
</organism>
<evidence type="ECO:0000313" key="2">
    <source>
        <dbReference type="Proteomes" id="UP000001075"/>
    </source>
</evidence>
<name>G3HIU0_CRIGR</name>
<gene>
    <name evidence="1" type="ORF">I79_010567</name>
</gene>
<protein>
    <submittedName>
        <fullName evidence="1">Uncharacterized protein</fullName>
    </submittedName>
</protein>